<dbReference type="Pfam" id="PF00581">
    <property type="entry name" value="Rhodanese"/>
    <property type="match status" value="1"/>
</dbReference>
<name>A0ABU5VUV4_9BACT</name>
<sequence length="168" mass="19399">MDLKSFQMLEFINSRLNNIEKNISRIDEKLDFSITLQRNHLVRVKNGEEIDDSMILMGRPYNDITPQRAWSIYNNPNIDFFVLDVTTRTFKGNRLDEAVHIPMEELHIRFSEIPSKTVPILVISENGLRSIQACELLVKKGFFNINNISGGYEFWPGKEKSPEPGADL</sequence>
<dbReference type="PANTHER" id="PTHR43031">
    <property type="entry name" value="FAD-DEPENDENT OXIDOREDUCTASE"/>
    <property type="match status" value="1"/>
</dbReference>
<comment type="caution">
    <text evidence="2">The sequence shown here is derived from an EMBL/GenBank/DDBJ whole genome shotgun (WGS) entry which is preliminary data.</text>
</comment>
<evidence type="ECO:0000313" key="2">
    <source>
        <dbReference type="EMBL" id="MEA9356826.1"/>
    </source>
</evidence>
<gene>
    <name evidence="2" type="ORF">SHI21_11445</name>
</gene>
<dbReference type="CDD" id="cd00158">
    <property type="entry name" value="RHOD"/>
    <property type="match status" value="1"/>
</dbReference>
<feature type="domain" description="Rhodanese" evidence="1">
    <location>
        <begin position="79"/>
        <end position="164"/>
    </location>
</feature>
<protein>
    <submittedName>
        <fullName evidence="2">Rhodanese-like domain-containing protein</fullName>
    </submittedName>
</protein>
<dbReference type="InterPro" id="IPR036873">
    <property type="entry name" value="Rhodanese-like_dom_sf"/>
</dbReference>
<evidence type="ECO:0000259" key="1">
    <source>
        <dbReference type="PROSITE" id="PS50206"/>
    </source>
</evidence>
<dbReference type="Proteomes" id="UP001302274">
    <property type="component" value="Unassembled WGS sequence"/>
</dbReference>
<dbReference type="EMBL" id="JAYGJQ010000002">
    <property type="protein sequence ID" value="MEA9356826.1"/>
    <property type="molecule type" value="Genomic_DNA"/>
</dbReference>
<proteinExistence type="predicted"/>
<organism evidence="2 3">
    <name type="scientific">Bacteriovorax antarcticus</name>
    <dbReference type="NCBI Taxonomy" id="3088717"/>
    <lineage>
        <taxon>Bacteria</taxon>
        <taxon>Pseudomonadati</taxon>
        <taxon>Bdellovibrionota</taxon>
        <taxon>Bacteriovoracia</taxon>
        <taxon>Bacteriovoracales</taxon>
        <taxon>Bacteriovoracaceae</taxon>
        <taxon>Bacteriovorax</taxon>
    </lineage>
</organism>
<dbReference type="PROSITE" id="PS50206">
    <property type="entry name" value="RHODANESE_3"/>
    <property type="match status" value="1"/>
</dbReference>
<evidence type="ECO:0000313" key="3">
    <source>
        <dbReference type="Proteomes" id="UP001302274"/>
    </source>
</evidence>
<dbReference type="RefSeq" id="WP_323576721.1">
    <property type="nucleotide sequence ID" value="NZ_JAYGJQ010000002.1"/>
</dbReference>
<keyword evidence="3" id="KW-1185">Reference proteome</keyword>
<reference evidence="2 3" key="1">
    <citation type="submission" date="2023-11" db="EMBL/GenBank/DDBJ databases">
        <title>A Novel Polar Bacteriovorax (B. antarcticus) Isolated from the Biocrust in Antarctica.</title>
        <authorList>
            <person name="Mun W."/>
            <person name="Choi S.Y."/>
            <person name="Mitchell R.J."/>
        </authorList>
    </citation>
    <scope>NUCLEOTIDE SEQUENCE [LARGE SCALE GENOMIC DNA]</scope>
    <source>
        <strain evidence="2 3">PP10</strain>
    </source>
</reference>
<dbReference type="Gene3D" id="3.40.250.10">
    <property type="entry name" value="Rhodanese-like domain"/>
    <property type="match status" value="1"/>
</dbReference>
<dbReference type="PANTHER" id="PTHR43031:SF16">
    <property type="entry name" value="OXIDOREDUCTASE"/>
    <property type="match status" value="1"/>
</dbReference>
<dbReference type="InterPro" id="IPR001763">
    <property type="entry name" value="Rhodanese-like_dom"/>
</dbReference>
<dbReference type="InterPro" id="IPR050229">
    <property type="entry name" value="GlpE_sulfurtransferase"/>
</dbReference>
<dbReference type="SUPFAM" id="SSF52821">
    <property type="entry name" value="Rhodanese/Cell cycle control phosphatase"/>
    <property type="match status" value="1"/>
</dbReference>
<accession>A0ABU5VUV4</accession>